<dbReference type="SUPFAM" id="SSF53328">
    <property type="entry name" value="Formyltransferase"/>
    <property type="match status" value="1"/>
</dbReference>
<feature type="binding site" evidence="4">
    <location>
        <begin position="17"/>
        <end position="19"/>
    </location>
    <ligand>
        <name>N(1)-(5-phospho-beta-D-ribosyl)glycinamide</name>
        <dbReference type="ChEBI" id="CHEBI:143788"/>
    </ligand>
</feature>
<comment type="similarity">
    <text evidence="4">Belongs to the GART family.</text>
</comment>
<evidence type="ECO:0000256" key="3">
    <source>
        <dbReference type="ARBA" id="ARBA00022755"/>
    </source>
</evidence>
<keyword evidence="2 4" id="KW-0808">Transferase</keyword>
<evidence type="ECO:0000256" key="2">
    <source>
        <dbReference type="ARBA" id="ARBA00022679"/>
    </source>
</evidence>
<organism evidence="7 8">
    <name type="scientific">Phaeovibrio sulfidiphilus</name>
    <dbReference type="NCBI Taxonomy" id="1220600"/>
    <lineage>
        <taxon>Bacteria</taxon>
        <taxon>Pseudomonadati</taxon>
        <taxon>Pseudomonadota</taxon>
        <taxon>Alphaproteobacteria</taxon>
        <taxon>Rhodospirillales</taxon>
        <taxon>Rhodospirillaceae</taxon>
        <taxon>Phaeovibrio</taxon>
    </lineage>
</organism>
<dbReference type="GO" id="GO:0006189">
    <property type="term" value="P:'de novo' IMP biosynthetic process"/>
    <property type="evidence" value="ECO:0007669"/>
    <property type="project" value="UniProtKB-UniRule"/>
</dbReference>
<dbReference type="GO" id="GO:0005829">
    <property type="term" value="C:cytosol"/>
    <property type="evidence" value="ECO:0007669"/>
    <property type="project" value="TreeGrafter"/>
</dbReference>
<comment type="catalytic activity">
    <reaction evidence="4">
        <text>N(1)-(5-phospho-beta-D-ribosyl)glycinamide + (6R)-10-formyltetrahydrofolate = N(2)-formyl-N(1)-(5-phospho-beta-D-ribosyl)glycinamide + (6S)-5,6,7,8-tetrahydrofolate + H(+)</text>
        <dbReference type="Rhea" id="RHEA:15053"/>
        <dbReference type="ChEBI" id="CHEBI:15378"/>
        <dbReference type="ChEBI" id="CHEBI:57453"/>
        <dbReference type="ChEBI" id="CHEBI:143788"/>
        <dbReference type="ChEBI" id="CHEBI:147286"/>
        <dbReference type="ChEBI" id="CHEBI:195366"/>
        <dbReference type="EC" id="2.1.2.2"/>
    </reaction>
</comment>
<dbReference type="Proteomes" id="UP000631034">
    <property type="component" value="Unassembled WGS sequence"/>
</dbReference>
<comment type="function">
    <text evidence="4">Catalyzes the transfer of a formyl group from 10-formyltetrahydrofolate to 5-phospho-ribosyl-glycinamide (GAR), producing 5-phospho-ribosyl-N-formylglycinamide (FGAR) and tetrahydrofolate.</text>
</comment>
<dbReference type="CDD" id="cd08645">
    <property type="entry name" value="FMT_core_GART"/>
    <property type="match status" value="1"/>
</dbReference>
<dbReference type="EMBL" id="JACZHT010000005">
    <property type="protein sequence ID" value="MBE1237461.1"/>
    <property type="molecule type" value="Genomic_DNA"/>
</dbReference>
<dbReference type="EC" id="2.1.2.2" evidence="4"/>
<dbReference type="Gene3D" id="3.40.50.170">
    <property type="entry name" value="Formyl transferase, N-terminal domain"/>
    <property type="match status" value="1"/>
</dbReference>
<dbReference type="HAMAP" id="MF_01930">
    <property type="entry name" value="PurN"/>
    <property type="match status" value="1"/>
</dbReference>
<dbReference type="NCBIfam" id="TIGR00639">
    <property type="entry name" value="PurN"/>
    <property type="match status" value="1"/>
</dbReference>
<evidence type="ECO:0000259" key="6">
    <source>
        <dbReference type="Pfam" id="PF00551"/>
    </source>
</evidence>
<proteinExistence type="inferred from homology"/>
<feature type="binding site" evidence="4">
    <location>
        <position position="70"/>
    </location>
    <ligand>
        <name>(6R)-10-formyltetrahydrofolate</name>
        <dbReference type="ChEBI" id="CHEBI:195366"/>
    </ligand>
</feature>
<dbReference type="PIRSF" id="PIRSF036480">
    <property type="entry name" value="FormyFH4_hydr"/>
    <property type="match status" value="1"/>
</dbReference>
<evidence type="ECO:0000313" key="8">
    <source>
        <dbReference type="Proteomes" id="UP000631034"/>
    </source>
</evidence>
<evidence type="ECO:0000256" key="5">
    <source>
        <dbReference type="SAM" id="MobiDB-lite"/>
    </source>
</evidence>
<gene>
    <name evidence="4" type="primary">purN</name>
    <name evidence="7" type="ORF">IHV25_07345</name>
</gene>
<dbReference type="UniPathway" id="UPA00074">
    <property type="reaction ID" value="UER00126"/>
</dbReference>
<feature type="domain" description="Formyl transferase N-terminal" evidence="6">
    <location>
        <begin position="7"/>
        <end position="187"/>
    </location>
</feature>
<dbReference type="AlphaFoldDB" id="A0A8J6YJF7"/>
<feature type="site" description="Raises pKa of active site His" evidence="4">
    <location>
        <position position="150"/>
    </location>
</feature>
<feature type="region of interest" description="Disordered" evidence="5">
    <location>
        <begin position="223"/>
        <end position="246"/>
    </location>
</feature>
<name>A0A8J6YJF7_9PROT</name>
<dbReference type="GO" id="GO:0004644">
    <property type="term" value="F:phosphoribosylglycinamide formyltransferase activity"/>
    <property type="evidence" value="ECO:0007669"/>
    <property type="project" value="UniProtKB-UniRule"/>
</dbReference>
<evidence type="ECO:0000256" key="1">
    <source>
        <dbReference type="ARBA" id="ARBA00005054"/>
    </source>
</evidence>
<accession>A0A8J6YJF7</accession>
<evidence type="ECO:0000256" key="4">
    <source>
        <dbReference type="HAMAP-Rule" id="MF_01930"/>
    </source>
</evidence>
<protein>
    <recommendedName>
        <fullName evidence="4">Phosphoribosylglycinamide formyltransferase</fullName>
        <ecNumber evidence="4">2.1.2.2</ecNumber>
    </recommendedName>
    <alternativeName>
        <fullName evidence="4">5'-phosphoribosylglycinamide transformylase</fullName>
    </alternativeName>
    <alternativeName>
        <fullName evidence="4">GAR transformylase</fullName>
        <shortName evidence="4">GART</shortName>
    </alternativeName>
</protein>
<dbReference type="Pfam" id="PF00551">
    <property type="entry name" value="Formyl_trans_N"/>
    <property type="match status" value="1"/>
</dbReference>
<comment type="caution">
    <text evidence="7">The sequence shown here is derived from an EMBL/GenBank/DDBJ whole genome shotgun (WGS) entry which is preliminary data.</text>
</comment>
<feature type="binding site" evidence="4">
    <location>
        <begin position="95"/>
        <end position="98"/>
    </location>
    <ligand>
        <name>(6R)-10-formyltetrahydrofolate</name>
        <dbReference type="ChEBI" id="CHEBI:195366"/>
    </ligand>
</feature>
<feature type="active site" description="Proton donor" evidence="4">
    <location>
        <position position="114"/>
    </location>
</feature>
<evidence type="ECO:0000313" key="7">
    <source>
        <dbReference type="EMBL" id="MBE1237461.1"/>
    </source>
</evidence>
<reference evidence="7" key="1">
    <citation type="submission" date="2020-10" db="EMBL/GenBank/DDBJ databases">
        <title>Genome sequence of the unusual species of purple photosynthetic bacteria, Phaeovibrio sulfidiphilus DSM 23193, type strain.</title>
        <authorList>
            <person name="Kyndt J.A."/>
            <person name="Meyer T.E."/>
        </authorList>
    </citation>
    <scope>NUCLEOTIDE SEQUENCE</scope>
    <source>
        <strain evidence="7">DSM 23193</strain>
    </source>
</reference>
<dbReference type="InterPro" id="IPR036477">
    <property type="entry name" value="Formyl_transf_N_sf"/>
</dbReference>
<feature type="binding site" evidence="4">
    <location>
        <position position="112"/>
    </location>
    <ligand>
        <name>(6R)-10-formyltetrahydrofolate</name>
        <dbReference type="ChEBI" id="CHEBI:195366"/>
    </ligand>
</feature>
<dbReference type="PANTHER" id="PTHR43369:SF2">
    <property type="entry name" value="PHOSPHORIBOSYLGLYCINAMIDE FORMYLTRANSFERASE"/>
    <property type="match status" value="1"/>
</dbReference>
<keyword evidence="8" id="KW-1185">Reference proteome</keyword>
<keyword evidence="3 4" id="KW-0658">Purine biosynthesis</keyword>
<sequence>MTNPQKKRVAILISGRGSNMEALANAAMDPGYPARIVLVVSNDPEAPGLEIASSLGIQTAVVDHRLHPTKTSFENTLQACLEEAETEIVCLAGFMRILSAEFVNRWHNRLLNIHPSLLPSFPGLDTHKRAIEAGVLFHGCTVHLVRPVVDGGPILMQAVVPVRPTDTPETLGSRVLQLEHQLYSEALALVSEGRVQVVGEKVIMKGAVVPGAAVINPDISRFNPQTGTMRPDPARWAQKGSSHGTV</sequence>
<comment type="pathway">
    <text evidence="1 4">Purine metabolism; IMP biosynthesis via de novo pathway; N(2)-formyl-N(1)-(5-phospho-D-ribosyl)glycinamide from N(1)-(5-phospho-D-ribosyl)glycinamide (10-formyl THF route): step 1/1.</text>
</comment>
<dbReference type="InterPro" id="IPR002376">
    <property type="entry name" value="Formyl_transf_N"/>
</dbReference>
<dbReference type="InterPro" id="IPR004607">
    <property type="entry name" value="GART"/>
</dbReference>
<dbReference type="RefSeq" id="WP_192534473.1">
    <property type="nucleotide sequence ID" value="NZ_JACZHT010000005.1"/>
</dbReference>
<dbReference type="PANTHER" id="PTHR43369">
    <property type="entry name" value="PHOSPHORIBOSYLGLYCINAMIDE FORMYLTRANSFERASE"/>
    <property type="match status" value="1"/>
</dbReference>